<proteinExistence type="predicted"/>
<evidence type="ECO:0000256" key="2">
    <source>
        <dbReference type="SAM" id="Phobius"/>
    </source>
</evidence>
<accession>A0ABU6CCX7</accession>
<evidence type="ECO:0000256" key="1">
    <source>
        <dbReference type="SAM" id="MobiDB-lite"/>
    </source>
</evidence>
<dbReference type="EMBL" id="JAOZYB010000148">
    <property type="protein sequence ID" value="MEB3962472.1"/>
    <property type="molecule type" value="Genomic_DNA"/>
</dbReference>
<dbReference type="InterPro" id="IPR050491">
    <property type="entry name" value="AmpC-like"/>
</dbReference>
<keyword evidence="2" id="KW-0472">Membrane</keyword>
<dbReference type="PANTHER" id="PTHR46825:SF8">
    <property type="entry name" value="BETA-LACTAMASE-RELATED"/>
    <property type="match status" value="1"/>
</dbReference>
<dbReference type="RefSeq" id="WP_324770002.1">
    <property type="nucleotide sequence ID" value="NZ_JAOZYB010000148.1"/>
</dbReference>
<feature type="non-terminal residue" evidence="4">
    <location>
        <position position="455"/>
    </location>
</feature>
<organism evidence="4 5">
    <name type="scientific">Streptomyces kunmingensis</name>
    <dbReference type="NCBI Taxonomy" id="68225"/>
    <lineage>
        <taxon>Bacteria</taxon>
        <taxon>Bacillati</taxon>
        <taxon>Actinomycetota</taxon>
        <taxon>Actinomycetes</taxon>
        <taxon>Kitasatosporales</taxon>
        <taxon>Streptomycetaceae</taxon>
        <taxon>Streptomyces</taxon>
    </lineage>
</organism>
<dbReference type="Proteomes" id="UP001352223">
    <property type="component" value="Unassembled WGS sequence"/>
</dbReference>
<keyword evidence="2" id="KW-1133">Transmembrane helix</keyword>
<dbReference type="PANTHER" id="PTHR46825">
    <property type="entry name" value="D-ALANYL-D-ALANINE-CARBOXYPEPTIDASE/ENDOPEPTIDASE AMPH"/>
    <property type="match status" value="1"/>
</dbReference>
<dbReference type="Gene3D" id="3.40.710.10">
    <property type="entry name" value="DD-peptidase/beta-lactamase superfamily"/>
    <property type="match status" value="1"/>
</dbReference>
<protein>
    <submittedName>
        <fullName evidence="4">Beta-lactamase family protein</fullName>
    </submittedName>
</protein>
<name>A0ABU6CCX7_9ACTN</name>
<evidence type="ECO:0000259" key="3">
    <source>
        <dbReference type="Pfam" id="PF00144"/>
    </source>
</evidence>
<comment type="caution">
    <text evidence="4">The sequence shown here is derived from an EMBL/GenBank/DDBJ whole genome shotgun (WGS) entry which is preliminary data.</text>
</comment>
<keyword evidence="5" id="KW-1185">Reference proteome</keyword>
<dbReference type="SUPFAM" id="SSF56601">
    <property type="entry name" value="beta-lactamase/transpeptidase-like"/>
    <property type="match status" value="1"/>
</dbReference>
<reference evidence="4 5" key="1">
    <citation type="submission" date="2022-10" db="EMBL/GenBank/DDBJ databases">
        <authorList>
            <person name="Xie J."/>
            <person name="Shen N."/>
        </authorList>
    </citation>
    <scope>NUCLEOTIDE SEQUENCE [LARGE SCALE GENOMIC DNA]</scope>
    <source>
        <strain evidence="4 5">DSM 41681</strain>
    </source>
</reference>
<dbReference type="InterPro" id="IPR001466">
    <property type="entry name" value="Beta-lactam-related"/>
</dbReference>
<evidence type="ECO:0000313" key="4">
    <source>
        <dbReference type="EMBL" id="MEB3962472.1"/>
    </source>
</evidence>
<dbReference type="Pfam" id="PF00144">
    <property type="entry name" value="Beta-lactamase"/>
    <property type="match status" value="1"/>
</dbReference>
<evidence type="ECO:0000313" key="5">
    <source>
        <dbReference type="Proteomes" id="UP001352223"/>
    </source>
</evidence>
<feature type="domain" description="Beta-lactamase-related" evidence="3">
    <location>
        <begin position="53"/>
        <end position="376"/>
    </location>
</feature>
<sequence length="455" mass="47698">MSRRPRQRAARRPVQLFSLVLSTLFALLAPLVLPGALSPASARADPSHRYAAIDTYVRERMNATGTPGLAYAAVGPNGPLHQRSWGTDGRGKEVTARTPFLWGSVAKPVAATAVMTLVQDGRLGLDDRIVDHVPAFRFGGARNTARVTVRHLLVQTSGIPEAATAKVTDCFDADCPGPAARVKALDDVRPLGPPGAKYAYSSANYLVLTAVLEAVTHRPFAASLRTAVLGPAGMDGAIADRASARERNLAPGHQRLWGMTAAIADGVDDSGAAYGYMGGDLHDLAAFAALQLRAGGPKGERDGVLTPASVRSMRTEDRTHSGEGTGSGLGWRVGGLDAPLDKAVWHTGGTPGYSAMLFLLPERNLALVLQQNLYGLLDDEDVMRIGFDAARILAGGAPPSPGTSWLSPYDLAVWGLTGLALLLVLAAGRAVVLLRRPGVPAGLLRRAVGAAPWCA</sequence>
<feature type="transmembrane region" description="Helical" evidence="2">
    <location>
        <begin position="411"/>
        <end position="434"/>
    </location>
</feature>
<keyword evidence="2" id="KW-0812">Transmembrane</keyword>
<gene>
    <name evidence="4" type="ORF">OKJ48_19765</name>
</gene>
<dbReference type="InterPro" id="IPR012338">
    <property type="entry name" value="Beta-lactam/transpept-like"/>
</dbReference>
<feature type="region of interest" description="Disordered" evidence="1">
    <location>
        <begin position="298"/>
        <end position="328"/>
    </location>
</feature>